<proteinExistence type="predicted"/>
<accession>A0A0M9AD56</accession>
<dbReference type="EMBL" id="KQ435696">
    <property type="protein sequence ID" value="KOX80833.1"/>
    <property type="molecule type" value="Genomic_DNA"/>
</dbReference>
<evidence type="ECO:0000313" key="2">
    <source>
        <dbReference type="Proteomes" id="UP000053105"/>
    </source>
</evidence>
<protein>
    <submittedName>
        <fullName evidence="1">Uncharacterized protein</fullName>
    </submittedName>
</protein>
<keyword evidence="2" id="KW-1185">Reference proteome</keyword>
<dbReference type="AlphaFoldDB" id="A0A0M9AD56"/>
<name>A0A0M9AD56_9HYME</name>
<evidence type="ECO:0000313" key="1">
    <source>
        <dbReference type="EMBL" id="KOX80833.1"/>
    </source>
</evidence>
<organism evidence="1 2">
    <name type="scientific">Melipona quadrifasciata</name>
    <dbReference type="NCBI Taxonomy" id="166423"/>
    <lineage>
        <taxon>Eukaryota</taxon>
        <taxon>Metazoa</taxon>
        <taxon>Ecdysozoa</taxon>
        <taxon>Arthropoda</taxon>
        <taxon>Hexapoda</taxon>
        <taxon>Insecta</taxon>
        <taxon>Pterygota</taxon>
        <taxon>Neoptera</taxon>
        <taxon>Endopterygota</taxon>
        <taxon>Hymenoptera</taxon>
        <taxon>Apocrita</taxon>
        <taxon>Aculeata</taxon>
        <taxon>Apoidea</taxon>
        <taxon>Anthophila</taxon>
        <taxon>Apidae</taxon>
        <taxon>Melipona</taxon>
    </lineage>
</organism>
<reference evidence="1 2" key="1">
    <citation type="submission" date="2015-07" db="EMBL/GenBank/DDBJ databases">
        <title>The genome of Melipona quadrifasciata.</title>
        <authorList>
            <person name="Pan H."/>
            <person name="Kapheim K."/>
        </authorList>
    </citation>
    <scope>NUCLEOTIDE SEQUENCE [LARGE SCALE GENOMIC DNA]</scope>
    <source>
        <strain evidence="1">0111107301</strain>
        <tissue evidence="1">Whole body</tissue>
    </source>
</reference>
<dbReference type="Proteomes" id="UP000053105">
    <property type="component" value="Unassembled WGS sequence"/>
</dbReference>
<sequence length="86" mass="10339">MSYFESARTESLHQWRILRSRKVRRAVMVKYSRLLNRNEAISSFGSKSQQYQIRTYEMCKFLWKIMSHLPFFSDVAASGYHLIRTL</sequence>
<gene>
    <name evidence="1" type="ORF">WN51_04698</name>
</gene>